<name>A0AAD8J5H7_9APIA</name>
<dbReference type="PANTHER" id="PTHR46328:SF30">
    <property type="entry name" value="OS04G0641500 PROTEIN"/>
    <property type="match status" value="1"/>
</dbReference>
<evidence type="ECO:0000256" key="1">
    <source>
        <dbReference type="SAM" id="SignalP"/>
    </source>
</evidence>
<organism evidence="2 3">
    <name type="scientific">Heracleum sosnowskyi</name>
    <dbReference type="NCBI Taxonomy" id="360622"/>
    <lineage>
        <taxon>Eukaryota</taxon>
        <taxon>Viridiplantae</taxon>
        <taxon>Streptophyta</taxon>
        <taxon>Embryophyta</taxon>
        <taxon>Tracheophyta</taxon>
        <taxon>Spermatophyta</taxon>
        <taxon>Magnoliopsida</taxon>
        <taxon>eudicotyledons</taxon>
        <taxon>Gunneridae</taxon>
        <taxon>Pentapetalae</taxon>
        <taxon>asterids</taxon>
        <taxon>campanulids</taxon>
        <taxon>Apiales</taxon>
        <taxon>Apiaceae</taxon>
        <taxon>Apioideae</taxon>
        <taxon>apioid superclade</taxon>
        <taxon>Tordylieae</taxon>
        <taxon>Tordyliinae</taxon>
        <taxon>Heracleum</taxon>
    </lineage>
</organism>
<dbReference type="Proteomes" id="UP001237642">
    <property type="component" value="Unassembled WGS sequence"/>
</dbReference>
<feature type="chain" id="PRO_5042111333" evidence="1">
    <location>
        <begin position="24"/>
        <end position="185"/>
    </location>
</feature>
<gene>
    <name evidence="2" type="ORF">POM88_008043</name>
</gene>
<dbReference type="EMBL" id="JAUIZM010000002">
    <property type="protein sequence ID" value="KAK1398180.1"/>
    <property type="molecule type" value="Genomic_DNA"/>
</dbReference>
<dbReference type="PANTHER" id="PTHR46328">
    <property type="entry name" value="FAR-RED IMPAIRED RESPONSIVE (FAR1) FAMILY PROTEIN-RELATED"/>
    <property type="match status" value="1"/>
</dbReference>
<proteinExistence type="predicted"/>
<sequence>MGSGFGESTILWWTAIRLHLVSTYPTTTIEILAKTSPTPIRWSCRIPVGIPVNFLSAGTQMRSYSGTAINMKISGIDSNGSFGMDVDNDEVQSINNFYGLHDNSDNSELHETWIPKCDSKVKSYVGQLFSNIDTSFDFYTNYGSLGGFTIRKSTQKKFDDKTISVKYFVCSKSGSGDDSVSCEVD</sequence>
<keyword evidence="3" id="KW-1185">Reference proteome</keyword>
<evidence type="ECO:0000313" key="2">
    <source>
        <dbReference type="EMBL" id="KAK1398180.1"/>
    </source>
</evidence>
<accession>A0AAD8J5H7</accession>
<reference evidence="2" key="1">
    <citation type="submission" date="2023-02" db="EMBL/GenBank/DDBJ databases">
        <title>Genome of toxic invasive species Heracleum sosnowskyi carries increased number of genes despite the absence of recent whole-genome duplications.</title>
        <authorList>
            <person name="Schelkunov M."/>
            <person name="Shtratnikova V."/>
            <person name="Makarenko M."/>
            <person name="Klepikova A."/>
            <person name="Omelchenko D."/>
            <person name="Novikova G."/>
            <person name="Obukhova E."/>
            <person name="Bogdanov V."/>
            <person name="Penin A."/>
            <person name="Logacheva M."/>
        </authorList>
    </citation>
    <scope>NUCLEOTIDE SEQUENCE</scope>
    <source>
        <strain evidence="2">Hsosn_3</strain>
        <tissue evidence="2">Leaf</tissue>
    </source>
</reference>
<evidence type="ECO:0000313" key="3">
    <source>
        <dbReference type="Proteomes" id="UP001237642"/>
    </source>
</evidence>
<feature type="signal peptide" evidence="1">
    <location>
        <begin position="1"/>
        <end position="23"/>
    </location>
</feature>
<dbReference type="AlphaFoldDB" id="A0AAD8J5H7"/>
<reference evidence="2" key="2">
    <citation type="submission" date="2023-05" db="EMBL/GenBank/DDBJ databases">
        <authorList>
            <person name="Schelkunov M.I."/>
        </authorList>
    </citation>
    <scope>NUCLEOTIDE SEQUENCE</scope>
    <source>
        <strain evidence="2">Hsosn_3</strain>
        <tissue evidence="2">Leaf</tissue>
    </source>
</reference>
<comment type="caution">
    <text evidence="2">The sequence shown here is derived from an EMBL/GenBank/DDBJ whole genome shotgun (WGS) entry which is preliminary data.</text>
</comment>
<keyword evidence="1" id="KW-0732">Signal</keyword>
<protein>
    <submittedName>
        <fullName evidence="2">Uncharacterized protein</fullName>
    </submittedName>
</protein>